<dbReference type="PANTHER" id="PTHR30204">
    <property type="entry name" value="REDOX-CYCLING DRUG-SENSING TRANSCRIPTIONAL ACTIVATOR SOXR"/>
    <property type="match status" value="1"/>
</dbReference>
<proteinExistence type="predicted"/>
<gene>
    <name evidence="8" type="primary">cueR</name>
    <name evidence="8" type="ORF">CKO43_13310</name>
</gene>
<evidence type="ECO:0000256" key="2">
    <source>
        <dbReference type="ARBA" id="ARBA00022490"/>
    </source>
</evidence>
<evidence type="ECO:0000313" key="8">
    <source>
        <dbReference type="EMBL" id="MBK1713757.1"/>
    </source>
</evidence>
<keyword evidence="9" id="KW-1185">Reference proteome</keyword>
<evidence type="ECO:0000256" key="3">
    <source>
        <dbReference type="ARBA" id="ARBA00023015"/>
    </source>
</evidence>
<dbReference type="SUPFAM" id="SSF46955">
    <property type="entry name" value="Putative DNA-binding domain"/>
    <property type="match status" value="1"/>
</dbReference>
<dbReference type="InterPro" id="IPR009061">
    <property type="entry name" value="DNA-bd_dom_put_sf"/>
</dbReference>
<accession>A0ABS1DUT6</accession>
<comment type="subcellular location">
    <subcellularLocation>
        <location evidence="1">Cytoplasm</location>
    </subcellularLocation>
</comment>
<keyword evidence="5" id="KW-0804">Transcription</keyword>
<dbReference type="RefSeq" id="WP_200378960.1">
    <property type="nucleotide sequence ID" value="NZ_NRRU01000046.1"/>
</dbReference>
<evidence type="ECO:0000256" key="6">
    <source>
        <dbReference type="SAM" id="Coils"/>
    </source>
</evidence>
<evidence type="ECO:0000256" key="1">
    <source>
        <dbReference type="ARBA" id="ARBA00004496"/>
    </source>
</evidence>
<dbReference type="InterPro" id="IPR011789">
    <property type="entry name" value="CueR"/>
</dbReference>
<organism evidence="8 9">
    <name type="scientific">Rubrivivax gelatinosus</name>
    <name type="common">Rhodocyclus gelatinosus</name>
    <name type="synonym">Rhodopseudomonas gelatinosa</name>
    <dbReference type="NCBI Taxonomy" id="28068"/>
    <lineage>
        <taxon>Bacteria</taxon>
        <taxon>Pseudomonadati</taxon>
        <taxon>Pseudomonadota</taxon>
        <taxon>Betaproteobacteria</taxon>
        <taxon>Burkholderiales</taxon>
        <taxon>Sphaerotilaceae</taxon>
        <taxon>Rubrivivax</taxon>
    </lineage>
</organism>
<dbReference type="SMART" id="SM00422">
    <property type="entry name" value="HTH_MERR"/>
    <property type="match status" value="1"/>
</dbReference>
<evidence type="ECO:0000313" key="9">
    <source>
        <dbReference type="Proteomes" id="UP001041814"/>
    </source>
</evidence>
<dbReference type="PROSITE" id="PS50937">
    <property type="entry name" value="HTH_MERR_2"/>
    <property type="match status" value="1"/>
</dbReference>
<reference evidence="8" key="2">
    <citation type="journal article" date="2020" name="Microorganisms">
        <title>Osmotic Adaptation and Compatible Solute Biosynthesis of Phototrophic Bacteria as Revealed from Genome Analyses.</title>
        <authorList>
            <person name="Imhoff J.F."/>
            <person name="Rahn T."/>
            <person name="Kunzel S."/>
            <person name="Keller A."/>
            <person name="Neulinger S.C."/>
        </authorList>
    </citation>
    <scope>NUCLEOTIDE SEQUENCE</scope>
    <source>
        <strain evidence="8">IM 151</strain>
    </source>
</reference>
<name>A0ABS1DUT6_RUBGE</name>
<evidence type="ECO:0000256" key="4">
    <source>
        <dbReference type="ARBA" id="ARBA00023125"/>
    </source>
</evidence>
<dbReference type="Proteomes" id="UP001041814">
    <property type="component" value="Unassembled WGS sequence"/>
</dbReference>
<dbReference type="PROSITE" id="PS00552">
    <property type="entry name" value="HTH_MERR_1"/>
    <property type="match status" value="1"/>
</dbReference>
<feature type="coiled-coil region" evidence="6">
    <location>
        <begin position="81"/>
        <end position="108"/>
    </location>
</feature>
<keyword evidence="3" id="KW-0805">Transcription regulation</keyword>
<dbReference type="EMBL" id="NRRU01000046">
    <property type="protein sequence ID" value="MBK1713757.1"/>
    <property type="molecule type" value="Genomic_DNA"/>
</dbReference>
<keyword evidence="2" id="KW-0963">Cytoplasm</keyword>
<dbReference type="Pfam" id="PF09278">
    <property type="entry name" value="MerR-DNA-bind"/>
    <property type="match status" value="1"/>
</dbReference>
<dbReference type="PANTHER" id="PTHR30204:SF94">
    <property type="entry name" value="HEAVY METAL-DEPENDENT TRANSCRIPTIONAL REGULATOR HI_0293-RELATED"/>
    <property type="match status" value="1"/>
</dbReference>
<dbReference type="InterPro" id="IPR000551">
    <property type="entry name" value="MerR-type_HTH_dom"/>
</dbReference>
<reference evidence="8" key="1">
    <citation type="submission" date="2017-08" db="EMBL/GenBank/DDBJ databases">
        <authorList>
            <person name="Imhoff J.F."/>
            <person name="Rahn T."/>
            <person name="Kuenzel S."/>
            <person name="Neulinger S.C."/>
        </authorList>
    </citation>
    <scope>NUCLEOTIDE SEQUENCE</scope>
    <source>
        <strain evidence="8">IM 151</strain>
    </source>
</reference>
<protein>
    <submittedName>
        <fullName evidence="8">Cu(I)-responsive transcriptional regulator</fullName>
    </submittedName>
</protein>
<dbReference type="Gene3D" id="1.10.1660.10">
    <property type="match status" value="1"/>
</dbReference>
<comment type="caution">
    <text evidence="8">The sequence shown here is derived from an EMBL/GenBank/DDBJ whole genome shotgun (WGS) entry which is preliminary data.</text>
</comment>
<dbReference type="InterPro" id="IPR047057">
    <property type="entry name" value="MerR_fam"/>
</dbReference>
<dbReference type="InterPro" id="IPR015358">
    <property type="entry name" value="Tscrpt_reg_MerR_DNA-bd"/>
</dbReference>
<feature type="domain" description="HTH merR-type" evidence="7">
    <location>
        <begin position="1"/>
        <end position="69"/>
    </location>
</feature>
<dbReference type="Pfam" id="PF00376">
    <property type="entry name" value="MerR"/>
    <property type="match status" value="1"/>
</dbReference>
<dbReference type="CDD" id="cd01108">
    <property type="entry name" value="HTH_CueR"/>
    <property type="match status" value="1"/>
</dbReference>
<dbReference type="PRINTS" id="PR00040">
    <property type="entry name" value="HTHMERR"/>
</dbReference>
<evidence type="ECO:0000259" key="7">
    <source>
        <dbReference type="PROSITE" id="PS50937"/>
    </source>
</evidence>
<keyword evidence="6" id="KW-0175">Coiled coil</keyword>
<dbReference type="NCBIfam" id="TIGR02044">
    <property type="entry name" value="CueR"/>
    <property type="match status" value="1"/>
</dbReference>
<keyword evidence="4" id="KW-0238">DNA-binding</keyword>
<evidence type="ECO:0000256" key="5">
    <source>
        <dbReference type="ARBA" id="ARBA00023163"/>
    </source>
</evidence>
<sequence length="132" mass="14525">MNIGDAARASGVSAKMIRHYESVGLLPPAARSAAGYRRYDERDVHTLRFVRHARDLGFGLEPIRELVGLWHDRERPSRQVKALAEQHLAAIETKLAELQAVKATLERLVCCCHGDDRPECPILESLAGGSGA</sequence>